<protein>
    <submittedName>
        <fullName evidence="1">Uncharacterized protein</fullName>
    </submittedName>
</protein>
<dbReference type="AlphaFoldDB" id="A0A0A9CQQ1"/>
<dbReference type="EMBL" id="GBRH01224063">
    <property type="protein sequence ID" value="JAD73832.1"/>
    <property type="molecule type" value="Transcribed_RNA"/>
</dbReference>
<reference evidence="1" key="2">
    <citation type="journal article" date="2015" name="Data Brief">
        <title>Shoot transcriptome of the giant reed, Arundo donax.</title>
        <authorList>
            <person name="Barrero R.A."/>
            <person name="Guerrero F.D."/>
            <person name="Moolhuijzen P."/>
            <person name="Goolsby J.A."/>
            <person name="Tidwell J."/>
            <person name="Bellgard S.E."/>
            <person name="Bellgard M.I."/>
        </authorList>
    </citation>
    <scope>NUCLEOTIDE SEQUENCE</scope>
    <source>
        <tissue evidence="1">Shoot tissue taken approximately 20 cm above the soil surface</tissue>
    </source>
</reference>
<organism evidence="1">
    <name type="scientific">Arundo donax</name>
    <name type="common">Giant reed</name>
    <name type="synonym">Donax arundinaceus</name>
    <dbReference type="NCBI Taxonomy" id="35708"/>
    <lineage>
        <taxon>Eukaryota</taxon>
        <taxon>Viridiplantae</taxon>
        <taxon>Streptophyta</taxon>
        <taxon>Embryophyta</taxon>
        <taxon>Tracheophyta</taxon>
        <taxon>Spermatophyta</taxon>
        <taxon>Magnoliopsida</taxon>
        <taxon>Liliopsida</taxon>
        <taxon>Poales</taxon>
        <taxon>Poaceae</taxon>
        <taxon>PACMAD clade</taxon>
        <taxon>Arundinoideae</taxon>
        <taxon>Arundineae</taxon>
        <taxon>Arundo</taxon>
    </lineage>
</organism>
<evidence type="ECO:0000313" key="1">
    <source>
        <dbReference type="EMBL" id="JAD73832.1"/>
    </source>
</evidence>
<proteinExistence type="predicted"/>
<sequence>MLTRKTPLPSFLKDSACRQLLLTCRHPPGACSLSSLRSLASQIIQFS</sequence>
<name>A0A0A9CQQ1_ARUDO</name>
<reference evidence="1" key="1">
    <citation type="submission" date="2014-09" db="EMBL/GenBank/DDBJ databases">
        <authorList>
            <person name="Magalhaes I.L.F."/>
            <person name="Oliveira U."/>
            <person name="Santos F.R."/>
            <person name="Vidigal T.H.D.A."/>
            <person name="Brescovit A.D."/>
            <person name="Santos A.J."/>
        </authorList>
    </citation>
    <scope>NUCLEOTIDE SEQUENCE</scope>
    <source>
        <tissue evidence="1">Shoot tissue taken approximately 20 cm above the soil surface</tissue>
    </source>
</reference>
<accession>A0A0A9CQQ1</accession>